<evidence type="ECO:0000313" key="2">
    <source>
        <dbReference type="Proteomes" id="UP000274448"/>
    </source>
</evidence>
<name>A0A0G2YA50_MIMIV</name>
<organism evidence="1 2">
    <name type="scientific">Acanthamoeba polyphaga mimivirus</name>
    <name type="common">APMV</name>
    <dbReference type="NCBI Taxonomy" id="212035"/>
    <lineage>
        <taxon>Viruses</taxon>
        <taxon>Varidnaviria</taxon>
        <taxon>Bamfordvirae</taxon>
        <taxon>Nucleocytoviricota</taxon>
        <taxon>Megaviricetes</taxon>
        <taxon>Imitervirales</taxon>
        <taxon>Mimiviridae</taxon>
        <taxon>Megamimivirinae</taxon>
        <taxon>Mimivirus</taxon>
        <taxon>Mimivirus bradfordmassiliense</taxon>
    </lineage>
</organism>
<dbReference type="EMBL" id="KM982403">
    <property type="protein sequence ID" value="AKI80722.1"/>
    <property type="molecule type" value="Genomic_DNA"/>
</dbReference>
<organismHost>
    <name type="scientific">Acanthamoeba polyphaga</name>
    <name type="common">Amoeba</name>
    <dbReference type="NCBI Taxonomy" id="5757"/>
</organismHost>
<dbReference type="Proteomes" id="UP000274448">
    <property type="component" value="Segment"/>
</dbReference>
<evidence type="ECO:0000313" key="1">
    <source>
        <dbReference type="EMBL" id="AKI80722.1"/>
    </source>
</evidence>
<sequence>MEIDTINKYLYYLQNNTSDISDINHLKTLKFLVNSGVDIMNYARLILKKSCYLGHLTVLKYLKNRTC</sequence>
<protein>
    <submittedName>
        <fullName evidence="1">Ankyrin repeat-containing protein</fullName>
    </submittedName>
</protein>
<accession>A0A0G2YA50</accession>
<reference evidence="1 2" key="1">
    <citation type="submission" date="2014-10" db="EMBL/GenBank/DDBJ databases">
        <title>Pan-genome analysis of Brazilian lineage A amoebal mimiviruses.</title>
        <authorList>
            <person name="Assis F.L."/>
            <person name="Abrahao J.S."/>
            <person name="Kroon E.G."/>
            <person name="Dornas F.P."/>
            <person name="Andrade K.R."/>
            <person name="Borato P.V.M."/>
            <person name="Pilotto M.R."/>
            <person name="Benamar S."/>
            <person name="LaScola B."/>
            <person name="Colson P."/>
        </authorList>
    </citation>
    <scope>NUCLEOTIDE SEQUENCE [LARGE SCALE GENOMIC DNA]</scope>
    <source>
        <strain evidence="1 2">Amazonia</strain>
    </source>
</reference>
<proteinExistence type="predicted"/>